<evidence type="ECO:0000256" key="5">
    <source>
        <dbReference type="ARBA" id="ARBA00038514"/>
    </source>
</evidence>
<comment type="caution">
    <text evidence="8">The sequence shown here is derived from an EMBL/GenBank/DDBJ whole genome shotgun (WGS) entry which is preliminary data.</text>
</comment>
<dbReference type="SUPFAM" id="SSF103473">
    <property type="entry name" value="MFS general substrate transporter"/>
    <property type="match status" value="1"/>
</dbReference>
<feature type="transmembrane region" description="Helical" evidence="6">
    <location>
        <begin position="168"/>
        <end position="187"/>
    </location>
</feature>
<dbReference type="GO" id="GO:0022857">
    <property type="term" value="F:transmembrane transporter activity"/>
    <property type="evidence" value="ECO:0007669"/>
    <property type="project" value="InterPro"/>
</dbReference>
<evidence type="ECO:0000259" key="7">
    <source>
        <dbReference type="PROSITE" id="PS50850"/>
    </source>
</evidence>
<evidence type="ECO:0000256" key="6">
    <source>
        <dbReference type="SAM" id="Phobius"/>
    </source>
</evidence>
<comment type="similarity">
    <text evidence="5">Belongs to the major facilitator superfamily. Phthalate permease family.</text>
</comment>
<dbReference type="Gene3D" id="1.20.1250.20">
    <property type="entry name" value="MFS general substrate transporter like domains"/>
    <property type="match status" value="2"/>
</dbReference>
<keyword evidence="2 6" id="KW-0812">Transmembrane</keyword>
<feature type="transmembrane region" description="Helical" evidence="6">
    <location>
        <begin position="193"/>
        <end position="212"/>
    </location>
</feature>
<feature type="transmembrane region" description="Helical" evidence="6">
    <location>
        <begin position="352"/>
        <end position="373"/>
    </location>
</feature>
<feature type="transmembrane region" description="Helical" evidence="6">
    <location>
        <begin position="326"/>
        <end position="346"/>
    </location>
</feature>
<feature type="domain" description="Major facilitator superfamily (MFS) profile" evidence="7">
    <location>
        <begin position="37"/>
        <end position="443"/>
    </location>
</feature>
<feature type="transmembrane region" description="Helical" evidence="6">
    <location>
        <begin position="292"/>
        <end position="314"/>
    </location>
</feature>
<sequence length="449" mass="47318">MARSSAPAHLPHAGVSSAVSDPALATTARATSVRWRIFAIIFLLTMVNLIDRVSLSIAMPTIAKEFTLSPAMQGLILSSFFWAYALLQIPGGWMIDRFGPRRVITWSTGLWGAFQVLAGFATGGASLLFARMFLGAAEAPLFPSGGKLISLWLAPSERSRGAVMMDSGSPLGVALGGLIIAYLIATLDSWRMAFVIAGIATLLLGWVSWRYLRDDPSVHPQVNQAELDKINAGRATPAAEAARAPVKGLGIAARSLTGLLVGRSSWAMVYFGLLTWGPSYLAQARGFDIKGIGFATFVIFIFGSLGSLTGGFLCDGLIRRGVRRGLAVKGLLTFSGLIALGALLLLPTLTNPIGAVALLAMTAFFLMWGSLYWSFPALLAAPARVGLIGGVMNLAGSVGGIFVPILVGLILQFFGGFGAVLAFFAVCAALFVLATLFISLDGQREVTDV</sequence>
<evidence type="ECO:0000313" key="9">
    <source>
        <dbReference type="Proteomes" id="UP000093104"/>
    </source>
</evidence>
<dbReference type="InterPro" id="IPR011701">
    <property type="entry name" value="MFS"/>
</dbReference>
<feature type="transmembrane region" description="Helical" evidence="6">
    <location>
        <begin position="71"/>
        <end position="89"/>
    </location>
</feature>
<evidence type="ECO:0000256" key="4">
    <source>
        <dbReference type="ARBA" id="ARBA00023136"/>
    </source>
</evidence>
<dbReference type="PANTHER" id="PTHR11662">
    <property type="entry name" value="SOLUTE CARRIER FAMILY 17"/>
    <property type="match status" value="1"/>
</dbReference>
<dbReference type="InterPro" id="IPR020846">
    <property type="entry name" value="MFS_dom"/>
</dbReference>
<keyword evidence="4 6" id="KW-0472">Membrane</keyword>
<evidence type="ECO:0000313" key="8">
    <source>
        <dbReference type="EMBL" id="OCR21878.1"/>
    </source>
</evidence>
<dbReference type="CDD" id="cd17319">
    <property type="entry name" value="MFS_ExuT_GudP_like"/>
    <property type="match status" value="1"/>
</dbReference>
<keyword evidence="3 6" id="KW-1133">Transmembrane helix</keyword>
<feature type="transmembrane region" description="Helical" evidence="6">
    <location>
        <begin position="109"/>
        <end position="130"/>
    </location>
</feature>
<evidence type="ECO:0000256" key="2">
    <source>
        <dbReference type="ARBA" id="ARBA00022692"/>
    </source>
</evidence>
<feature type="transmembrane region" description="Helical" evidence="6">
    <location>
        <begin position="33"/>
        <end position="50"/>
    </location>
</feature>
<dbReference type="InterPro" id="IPR036259">
    <property type="entry name" value="MFS_trans_sf"/>
</dbReference>
<comment type="subcellular location">
    <subcellularLocation>
        <location evidence="1">Membrane</location>
        <topology evidence="1">Multi-pass membrane protein</topology>
    </subcellularLocation>
</comment>
<reference evidence="8 9" key="1">
    <citation type="submission" date="2015-07" db="EMBL/GenBank/DDBJ databases">
        <title>Draft genome sequence of a diazotrophic, plant growth-promoting rhizobacterium of the Pseudomonas syringae complex.</title>
        <authorList>
            <person name="Patten C.L."/>
            <person name="Jeong H."/>
        </authorList>
    </citation>
    <scope>NUCLEOTIDE SEQUENCE [LARGE SCALE GENOMIC DNA]</scope>
    <source>
        <strain evidence="8 9">GR12-2</strain>
    </source>
</reference>
<dbReference type="PROSITE" id="PS50850">
    <property type="entry name" value="MFS"/>
    <property type="match status" value="1"/>
</dbReference>
<evidence type="ECO:0000256" key="3">
    <source>
        <dbReference type="ARBA" id="ARBA00022989"/>
    </source>
</evidence>
<feature type="transmembrane region" description="Helical" evidence="6">
    <location>
        <begin position="385"/>
        <end position="411"/>
    </location>
</feature>
<evidence type="ECO:0000256" key="1">
    <source>
        <dbReference type="ARBA" id="ARBA00004141"/>
    </source>
</evidence>
<dbReference type="PATRIC" id="fig|317.243.peg.1963"/>
<name>A0A1C7Z051_PSESX</name>
<dbReference type="RefSeq" id="WP_065836132.1">
    <property type="nucleotide sequence ID" value="NZ_LGSI01000072.1"/>
</dbReference>
<feature type="transmembrane region" description="Helical" evidence="6">
    <location>
        <begin position="251"/>
        <end position="272"/>
    </location>
</feature>
<dbReference type="OrthoDB" id="4474610at2"/>
<accession>A0A1C7Z051</accession>
<dbReference type="PANTHER" id="PTHR11662:SF399">
    <property type="entry name" value="FI19708P1-RELATED"/>
    <property type="match status" value="1"/>
</dbReference>
<organism evidence="8 9">
    <name type="scientific">Pseudomonas syringae</name>
    <dbReference type="NCBI Taxonomy" id="317"/>
    <lineage>
        <taxon>Bacteria</taxon>
        <taxon>Pseudomonadati</taxon>
        <taxon>Pseudomonadota</taxon>
        <taxon>Gammaproteobacteria</taxon>
        <taxon>Pseudomonadales</taxon>
        <taxon>Pseudomonadaceae</taxon>
        <taxon>Pseudomonas</taxon>
    </lineage>
</organism>
<dbReference type="InterPro" id="IPR050382">
    <property type="entry name" value="MFS_Na/Anion_cotransporter"/>
</dbReference>
<dbReference type="AlphaFoldDB" id="A0A1C7Z051"/>
<dbReference type="Pfam" id="PF07690">
    <property type="entry name" value="MFS_1"/>
    <property type="match status" value="1"/>
</dbReference>
<feature type="transmembrane region" description="Helical" evidence="6">
    <location>
        <begin position="417"/>
        <end position="440"/>
    </location>
</feature>
<dbReference type="Proteomes" id="UP000093104">
    <property type="component" value="Unassembled WGS sequence"/>
</dbReference>
<dbReference type="GO" id="GO:0016020">
    <property type="term" value="C:membrane"/>
    <property type="evidence" value="ECO:0007669"/>
    <property type="project" value="UniProtKB-SubCell"/>
</dbReference>
<gene>
    <name evidence="8" type="ORF">AFK24_26855</name>
</gene>
<protein>
    <submittedName>
        <fullName evidence="8">Major facilitator transporter</fullName>
    </submittedName>
</protein>
<proteinExistence type="inferred from homology"/>
<dbReference type="EMBL" id="LGSI01000072">
    <property type="protein sequence ID" value="OCR21878.1"/>
    <property type="molecule type" value="Genomic_DNA"/>
</dbReference>